<feature type="region of interest" description="Disordered" evidence="1">
    <location>
        <begin position="1"/>
        <end position="41"/>
    </location>
</feature>
<feature type="region of interest" description="Disordered" evidence="1">
    <location>
        <begin position="90"/>
        <end position="112"/>
    </location>
</feature>
<accession>A0A7S3ZNA1</accession>
<dbReference type="Gene3D" id="1.25.10.10">
    <property type="entry name" value="Leucine-rich Repeat Variant"/>
    <property type="match status" value="1"/>
</dbReference>
<dbReference type="Proteomes" id="UP000789595">
    <property type="component" value="Unassembled WGS sequence"/>
</dbReference>
<reference evidence="2" key="1">
    <citation type="submission" date="2021-01" db="EMBL/GenBank/DDBJ databases">
        <authorList>
            <person name="Corre E."/>
            <person name="Pelletier E."/>
            <person name="Niang G."/>
            <person name="Scheremetjew M."/>
            <person name="Finn R."/>
            <person name="Kale V."/>
            <person name="Holt S."/>
            <person name="Cochrane G."/>
            <person name="Meng A."/>
            <person name="Brown T."/>
            <person name="Cohen L."/>
        </authorList>
    </citation>
    <scope>NUCLEOTIDE SEQUENCE</scope>
    <source>
        <strain evidence="2">CCMP1756</strain>
    </source>
</reference>
<evidence type="ECO:0008006" key="5">
    <source>
        <dbReference type="Google" id="ProtNLM"/>
    </source>
</evidence>
<gene>
    <name evidence="2" type="ORF">PCAL00307_LOCUS4113</name>
    <name evidence="3" type="ORF">PECAL_4P06390</name>
</gene>
<evidence type="ECO:0000256" key="1">
    <source>
        <dbReference type="SAM" id="MobiDB-lite"/>
    </source>
</evidence>
<dbReference type="EMBL" id="CAKKNE010000004">
    <property type="protein sequence ID" value="CAH0373442.1"/>
    <property type="molecule type" value="Genomic_DNA"/>
</dbReference>
<dbReference type="EMBL" id="HBIW01005034">
    <property type="protein sequence ID" value="CAE0688679.1"/>
    <property type="molecule type" value="Transcribed_RNA"/>
</dbReference>
<proteinExistence type="predicted"/>
<name>A0A7S3ZNA1_9STRA</name>
<sequence>MADDDDDAATTPLPPVRSLSPPTEAEAPAPAAATTPPLPPVVRKKSLLPAWLLESQRSLDAVAASQGEARAGIERLRTSLKCFDALVKERDAPPPEPVDEAPEVVPERGPHTVDDDCGTYVCQFLEGDSLLIYARCSSSTKRWMDESVGDAVWRSLFRRDQLERCPWLASDENDDEKSCVLRSAAVAGLALKFVQEFGGEISSRRRSDIEPRTLSSRRRGEVSHPLPGAGAFAGDVVARVHSLGAEGRKRALPALEACCLAACAHWSVGASRLVDAGGVALFVAFLSNELGALRGLAAATLANLICCAQRQDAVLDQLRACDARRPLAALLSSPTARVALHIPSRPFAHLNASSPQQRMRQAAQAQADLRRRERDSYCQAPGCRAAARALNNLMLPHHSIALPPDTFSTTDESAFLSTNEFEFICHHSSGSLRDCAPITLTIDDDEISGRGMDSLGDFSVRGTAKRDSLGAKVLHFSKTYGTEFEARAGRSGHVAHVLWSGAEDEGYFGVWEVTSSDAHFELRRGGPCRLVPLTGDVPQWPSIRQLPPIARDGRFVP</sequence>
<dbReference type="AlphaFoldDB" id="A0A7S3ZNA1"/>
<protein>
    <recommendedName>
        <fullName evidence="5">F-box domain-containing protein</fullName>
    </recommendedName>
</protein>
<dbReference type="InterPro" id="IPR011989">
    <property type="entry name" value="ARM-like"/>
</dbReference>
<reference evidence="3" key="2">
    <citation type="submission" date="2021-11" db="EMBL/GenBank/DDBJ databases">
        <authorList>
            <consortium name="Genoscope - CEA"/>
            <person name="William W."/>
        </authorList>
    </citation>
    <scope>NUCLEOTIDE SEQUENCE</scope>
</reference>
<organism evidence="2">
    <name type="scientific">Pelagomonas calceolata</name>
    <dbReference type="NCBI Taxonomy" id="35677"/>
    <lineage>
        <taxon>Eukaryota</taxon>
        <taxon>Sar</taxon>
        <taxon>Stramenopiles</taxon>
        <taxon>Ochrophyta</taxon>
        <taxon>Pelagophyceae</taxon>
        <taxon>Pelagomonadales</taxon>
        <taxon>Pelagomonadaceae</taxon>
        <taxon>Pelagomonas</taxon>
    </lineage>
</organism>
<keyword evidence="4" id="KW-1185">Reference proteome</keyword>
<feature type="compositionally biased region" description="Low complexity" evidence="1">
    <location>
        <begin position="18"/>
        <end position="35"/>
    </location>
</feature>
<evidence type="ECO:0000313" key="4">
    <source>
        <dbReference type="Proteomes" id="UP000789595"/>
    </source>
</evidence>
<evidence type="ECO:0000313" key="2">
    <source>
        <dbReference type="EMBL" id="CAE0688679.1"/>
    </source>
</evidence>
<evidence type="ECO:0000313" key="3">
    <source>
        <dbReference type="EMBL" id="CAH0373442.1"/>
    </source>
</evidence>